<accession>A0ABN8LXX8</accession>
<feature type="domain" description="C2H2-type" evidence="2">
    <location>
        <begin position="349"/>
        <end position="373"/>
    </location>
</feature>
<evidence type="ECO:0000313" key="4">
    <source>
        <dbReference type="Proteomes" id="UP001159427"/>
    </source>
</evidence>
<evidence type="ECO:0000256" key="1">
    <source>
        <dbReference type="SAM" id="MobiDB-lite"/>
    </source>
</evidence>
<keyword evidence="4" id="KW-1185">Reference proteome</keyword>
<dbReference type="InterPro" id="IPR013087">
    <property type="entry name" value="Znf_C2H2_type"/>
</dbReference>
<proteinExistence type="predicted"/>
<dbReference type="Proteomes" id="UP001159427">
    <property type="component" value="Unassembled WGS sequence"/>
</dbReference>
<comment type="caution">
    <text evidence="3">The sequence shown here is derived from an EMBL/GenBank/DDBJ whole genome shotgun (WGS) entry which is preliminary data.</text>
</comment>
<name>A0ABN8LXX8_9CNID</name>
<reference evidence="3 4" key="1">
    <citation type="submission" date="2022-05" db="EMBL/GenBank/DDBJ databases">
        <authorList>
            <consortium name="Genoscope - CEA"/>
            <person name="William W."/>
        </authorList>
    </citation>
    <scope>NUCLEOTIDE SEQUENCE [LARGE SCALE GENOMIC DNA]</scope>
</reference>
<evidence type="ECO:0000313" key="3">
    <source>
        <dbReference type="EMBL" id="CAH3020836.1"/>
    </source>
</evidence>
<sequence>VCRQCREKHAWHLKQLQSSPQPTSENIAAKSNPPRKRFPIPPAMFSSPSGMNNSLISDEDYKQPLTPASAKTAYNQYVEPFRHLDSVLMKEWKDLHPRTKHYYASFAKQEVRPVLESIAPGQGDELWNYLKNSSITGLGNSDNDCDEDEEISPNTFSDNTLRNLIDAYNNAQSSKSRKEILSIFAQNFKRKQLKDLIPGLTDFRIKEARKHCKEHGPGTAVPTAPVHRFFLSEDKADHFLRFITSDMISQDTAYGTSKMKLESGVELIHNIRYEEGGIRFWKAFDIGKGKRVVQDNMPSAEIPKVKVVRAFPEACLSSGTIARSSKHNEEEKATPTDTENVESDALFECPTDGCTCSFDSETELQRHLDVGNHVRRLHRESQFDYIRRRYADLVNDELSKPLFGANYPSESEQSGKRVSNITMRWALKKHKSTRFSTAVNDKFLIGEETGNKASPTQVAREMHRVRDDKGNRLFVGGTVSVINRLQHTFLVLQQQKKKHGSLNAAASSEEVEECLAEEQMQEHEEDISLRKKVVFSNLQLEHPITYKSYNLCKLAADGKLTKKFSIADLKDICDSLDIETEDFKRRKAPYKDVLTNVLSSCTCNKK</sequence>
<dbReference type="PANTHER" id="PTHR33845:SF1">
    <property type="entry name" value="C2H2-TYPE DOMAIN-CONTAINING PROTEIN"/>
    <property type="match status" value="1"/>
</dbReference>
<gene>
    <name evidence="3" type="ORF">PEVE_00008819</name>
</gene>
<dbReference type="PROSITE" id="PS00028">
    <property type="entry name" value="ZINC_FINGER_C2H2_1"/>
    <property type="match status" value="1"/>
</dbReference>
<dbReference type="PANTHER" id="PTHR33845">
    <property type="entry name" value="C2H2-TYPE DOMAIN-CONTAINING PROTEIN"/>
    <property type="match status" value="1"/>
</dbReference>
<feature type="non-terminal residue" evidence="3">
    <location>
        <position position="1"/>
    </location>
</feature>
<protein>
    <recommendedName>
        <fullName evidence="2">C2H2-type domain-containing protein</fullName>
    </recommendedName>
</protein>
<feature type="region of interest" description="Disordered" evidence="1">
    <location>
        <begin position="322"/>
        <end position="341"/>
    </location>
</feature>
<feature type="region of interest" description="Disordered" evidence="1">
    <location>
        <begin position="17"/>
        <end position="40"/>
    </location>
</feature>
<evidence type="ECO:0000259" key="2">
    <source>
        <dbReference type="PROSITE" id="PS00028"/>
    </source>
</evidence>
<organism evidence="3 4">
    <name type="scientific">Porites evermanni</name>
    <dbReference type="NCBI Taxonomy" id="104178"/>
    <lineage>
        <taxon>Eukaryota</taxon>
        <taxon>Metazoa</taxon>
        <taxon>Cnidaria</taxon>
        <taxon>Anthozoa</taxon>
        <taxon>Hexacorallia</taxon>
        <taxon>Scleractinia</taxon>
        <taxon>Fungiina</taxon>
        <taxon>Poritidae</taxon>
        <taxon>Porites</taxon>
    </lineage>
</organism>
<dbReference type="EMBL" id="CALNXI010000160">
    <property type="protein sequence ID" value="CAH3020836.1"/>
    <property type="molecule type" value="Genomic_DNA"/>
</dbReference>
<feature type="compositionally biased region" description="Polar residues" evidence="1">
    <location>
        <begin position="17"/>
        <end position="26"/>
    </location>
</feature>